<gene>
    <name evidence="1" type="ORF">K1T71_003151</name>
</gene>
<keyword evidence="2" id="KW-1185">Reference proteome</keyword>
<comment type="caution">
    <text evidence="1">The sequence shown here is derived from an EMBL/GenBank/DDBJ whole genome shotgun (WGS) entry which is preliminary data.</text>
</comment>
<accession>A0ACC1DBP6</accession>
<sequence length="232" mass="25216">MYFYICLSILFVACNADNAAPAKSSICTSGNGYYQTDNSCDSYVECRDYQAVTHTCPDGLHFDPKATWPVYPCGYPMDVQCVGRNAVQPAQPTADCPHQYGFYPHPQATPDNCGQYRMCVAGTAINMLCPPALAFNPATSRCDWPDQVPSCNSDAFLGFKCPATPLNAEGKPSDQIYNYKYEGNCYYFFACEKGKARLLSCDSGLAFDSGSGTCVDDSLVQCQVSPNTVQAA</sequence>
<name>A0ACC1DBP6_9NEOP</name>
<reference evidence="1 2" key="1">
    <citation type="journal article" date="2021" name="Front. Genet.">
        <title>Chromosome-Level Genome Assembly Reveals Significant Gene Expansion in the Toll and IMD Signaling Pathways of Dendrolimus kikuchii.</title>
        <authorList>
            <person name="Zhou J."/>
            <person name="Wu P."/>
            <person name="Xiong Z."/>
            <person name="Liu N."/>
            <person name="Zhao N."/>
            <person name="Ji M."/>
            <person name="Qiu Y."/>
            <person name="Yang B."/>
        </authorList>
    </citation>
    <scope>NUCLEOTIDE SEQUENCE [LARGE SCALE GENOMIC DNA]</scope>
    <source>
        <strain evidence="1">Ann1</strain>
    </source>
</reference>
<proteinExistence type="predicted"/>
<dbReference type="Proteomes" id="UP000824533">
    <property type="component" value="Linkage Group LG05"/>
</dbReference>
<dbReference type="EMBL" id="CM034391">
    <property type="protein sequence ID" value="KAJ0181066.1"/>
    <property type="molecule type" value="Genomic_DNA"/>
</dbReference>
<evidence type="ECO:0000313" key="2">
    <source>
        <dbReference type="Proteomes" id="UP000824533"/>
    </source>
</evidence>
<organism evidence="1 2">
    <name type="scientific">Dendrolimus kikuchii</name>
    <dbReference type="NCBI Taxonomy" id="765133"/>
    <lineage>
        <taxon>Eukaryota</taxon>
        <taxon>Metazoa</taxon>
        <taxon>Ecdysozoa</taxon>
        <taxon>Arthropoda</taxon>
        <taxon>Hexapoda</taxon>
        <taxon>Insecta</taxon>
        <taxon>Pterygota</taxon>
        <taxon>Neoptera</taxon>
        <taxon>Endopterygota</taxon>
        <taxon>Lepidoptera</taxon>
        <taxon>Glossata</taxon>
        <taxon>Ditrysia</taxon>
        <taxon>Bombycoidea</taxon>
        <taxon>Lasiocampidae</taxon>
        <taxon>Dendrolimus</taxon>
    </lineage>
</organism>
<evidence type="ECO:0000313" key="1">
    <source>
        <dbReference type="EMBL" id="KAJ0181066.1"/>
    </source>
</evidence>
<protein>
    <submittedName>
        <fullName evidence="1">Uncharacterized protein</fullName>
    </submittedName>
</protein>